<dbReference type="Proteomes" id="UP001161391">
    <property type="component" value="Unassembled WGS sequence"/>
</dbReference>
<dbReference type="InterPro" id="IPR003791">
    <property type="entry name" value="UPF0178"/>
</dbReference>
<dbReference type="PANTHER" id="PTHR35146:SF1">
    <property type="entry name" value="UPF0178 PROTEIN YAII"/>
    <property type="match status" value="1"/>
</dbReference>
<evidence type="ECO:0000256" key="1">
    <source>
        <dbReference type="ARBA" id="ARBA00008522"/>
    </source>
</evidence>
<gene>
    <name evidence="3" type="ORF">GCM10007853_20100</name>
</gene>
<dbReference type="Pfam" id="PF02639">
    <property type="entry name" value="DUF188"/>
    <property type="match status" value="1"/>
</dbReference>
<evidence type="ECO:0000313" key="3">
    <source>
        <dbReference type="EMBL" id="GLQ24136.1"/>
    </source>
</evidence>
<dbReference type="EMBL" id="BSNK01000002">
    <property type="protein sequence ID" value="GLQ24136.1"/>
    <property type="molecule type" value="Genomic_DNA"/>
</dbReference>
<dbReference type="PANTHER" id="PTHR35146">
    <property type="entry name" value="UPF0178 PROTEIN YAII"/>
    <property type="match status" value="1"/>
</dbReference>
<name>A0ABQ5V9B9_9PROT</name>
<reference evidence="3" key="1">
    <citation type="journal article" date="2014" name="Int. J. Syst. Evol. Microbiol.">
        <title>Complete genome of a new Firmicutes species belonging to the dominant human colonic microbiota ('Ruminococcus bicirculans') reveals two chromosomes and a selective capacity to utilize plant glucans.</title>
        <authorList>
            <consortium name="NISC Comparative Sequencing Program"/>
            <person name="Wegmann U."/>
            <person name="Louis P."/>
            <person name="Goesmann A."/>
            <person name="Henrissat B."/>
            <person name="Duncan S.H."/>
            <person name="Flint H.J."/>
        </authorList>
    </citation>
    <scope>NUCLEOTIDE SEQUENCE</scope>
    <source>
        <strain evidence="3">NBRC 108219</strain>
    </source>
</reference>
<reference evidence="3" key="2">
    <citation type="submission" date="2023-01" db="EMBL/GenBank/DDBJ databases">
        <title>Draft genome sequence of Algimonas ampicilliniresistens strain NBRC 108219.</title>
        <authorList>
            <person name="Sun Q."/>
            <person name="Mori K."/>
        </authorList>
    </citation>
    <scope>NUCLEOTIDE SEQUENCE</scope>
    <source>
        <strain evidence="3">NBRC 108219</strain>
    </source>
</reference>
<proteinExistence type="inferred from homology"/>
<comment type="similarity">
    <text evidence="1 2">Belongs to the UPF0178 family.</text>
</comment>
<accession>A0ABQ5V9B9</accession>
<evidence type="ECO:0000256" key="2">
    <source>
        <dbReference type="HAMAP-Rule" id="MF_00489"/>
    </source>
</evidence>
<dbReference type="HAMAP" id="MF_00489">
    <property type="entry name" value="UPF0178"/>
    <property type="match status" value="1"/>
</dbReference>
<protein>
    <recommendedName>
        <fullName evidence="2">UPF0178 protein GCM10007853_20100</fullName>
    </recommendedName>
</protein>
<evidence type="ECO:0000313" key="4">
    <source>
        <dbReference type="Proteomes" id="UP001161391"/>
    </source>
</evidence>
<comment type="caution">
    <text evidence="3">The sequence shown here is derived from an EMBL/GenBank/DDBJ whole genome shotgun (WGS) entry which is preliminary data.</text>
</comment>
<organism evidence="3 4">
    <name type="scientific">Algimonas ampicilliniresistens</name>
    <dbReference type="NCBI Taxonomy" id="1298735"/>
    <lineage>
        <taxon>Bacteria</taxon>
        <taxon>Pseudomonadati</taxon>
        <taxon>Pseudomonadota</taxon>
        <taxon>Alphaproteobacteria</taxon>
        <taxon>Maricaulales</taxon>
        <taxon>Robiginitomaculaceae</taxon>
        <taxon>Algimonas</taxon>
    </lineage>
</organism>
<dbReference type="RefSeq" id="WP_284390264.1">
    <property type="nucleotide sequence ID" value="NZ_BSNK01000002.1"/>
</dbReference>
<dbReference type="NCBIfam" id="NF001095">
    <property type="entry name" value="PRK00124.1"/>
    <property type="match status" value="1"/>
</dbReference>
<keyword evidence="4" id="KW-1185">Reference proteome</keyword>
<sequence>MSLHIYIDADACPVRDETYKVAQRHNVPVTVVANSYIRTPREPGISFQMVTDGFDAADDWIAERADADAIVITSDILLAERCLKAGARVLGSNGKEMDNATIGSQIAVRAIMADLRDGADQPNIGGPPPFSHRDRSRFLEALHLMVERMKRSKT</sequence>